<dbReference type="GO" id="GO:0003735">
    <property type="term" value="F:structural constituent of ribosome"/>
    <property type="evidence" value="ECO:0007669"/>
    <property type="project" value="InterPro"/>
</dbReference>
<dbReference type="PANTHER" id="PTHR15925:SF2">
    <property type="entry name" value="SMALL RIBOSOMAL SUBUNIT PROTEIN MS23"/>
    <property type="match status" value="1"/>
</dbReference>
<evidence type="ECO:0000256" key="4">
    <source>
        <dbReference type="ARBA" id="ARBA00023128"/>
    </source>
</evidence>
<dbReference type="InterPro" id="IPR023611">
    <property type="entry name" value="mS23_dom_met"/>
</dbReference>
<dbReference type="OrthoDB" id="10012356at2759"/>
<dbReference type="EnsemblMetazoa" id="Aqu2.1.28820_001">
    <property type="protein sequence ID" value="Aqu2.1.28820_001"/>
    <property type="gene ID" value="Aqu2.1.28820"/>
</dbReference>
<dbReference type="KEGG" id="aqu:105313130"/>
<sequence length="167" mass="19862">MGSRLFDFGTVLTRMKDLVRSGVVKKCPVWVDVVESHPPLTPMAVNVAFQKGKPKQIVYDKDVLMKDYFDQYRRHGETVSLFEDHKQPTVAEKFVEHQMFLLGEKKLTKENKDKTSLETVEHMKEQYRITLLKKDKDYARKETTRRRQELEEKRQEEENLDNQENRS</sequence>
<dbReference type="InParanoid" id="A0A1X7ULG3"/>
<dbReference type="AlphaFoldDB" id="A0A1X7ULG3"/>
<feature type="region of interest" description="Disordered" evidence="8">
    <location>
        <begin position="138"/>
        <end position="167"/>
    </location>
</feature>
<evidence type="ECO:0000256" key="2">
    <source>
        <dbReference type="ARBA" id="ARBA00009864"/>
    </source>
</evidence>
<keyword evidence="3" id="KW-0689">Ribosomal protein</keyword>
<keyword evidence="5" id="KW-0687">Ribonucleoprotein</keyword>
<dbReference type="Proteomes" id="UP000007879">
    <property type="component" value="Unassembled WGS sequence"/>
</dbReference>
<dbReference type="GO" id="GO:0005840">
    <property type="term" value="C:ribosome"/>
    <property type="evidence" value="ECO:0007669"/>
    <property type="project" value="InterPro"/>
</dbReference>
<keyword evidence="4" id="KW-0496">Mitochondrion</keyword>
<evidence type="ECO:0000313" key="11">
    <source>
        <dbReference type="Proteomes" id="UP000007879"/>
    </source>
</evidence>
<dbReference type="FunCoup" id="A0A1X7ULG3">
    <property type="interactions" value="425"/>
</dbReference>
<comment type="similarity">
    <text evidence="2">Belongs to the mitochondrion-specific ribosomal protein mS23 family.</text>
</comment>
<dbReference type="CDD" id="cd23701">
    <property type="entry name" value="At1g26750"/>
    <property type="match status" value="1"/>
</dbReference>
<dbReference type="GO" id="GO:0006412">
    <property type="term" value="P:translation"/>
    <property type="evidence" value="ECO:0007669"/>
    <property type="project" value="InterPro"/>
</dbReference>
<gene>
    <name evidence="10" type="primary">105313130</name>
</gene>
<evidence type="ECO:0000256" key="8">
    <source>
        <dbReference type="SAM" id="MobiDB-lite"/>
    </source>
</evidence>
<evidence type="ECO:0000256" key="3">
    <source>
        <dbReference type="ARBA" id="ARBA00022980"/>
    </source>
</evidence>
<evidence type="ECO:0000256" key="7">
    <source>
        <dbReference type="SAM" id="Coils"/>
    </source>
</evidence>
<evidence type="ECO:0000256" key="1">
    <source>
        <dbReference type="ARBA" id="ARBA00004173"/>
    </source>
</evidence>
<dbReference type="Pfam" id="PF10484">
    <property type="entry name" value="MRP-S23"/>
    <property type="match status" value="1"/>
</dbReference>
<evidence type="ECO:0000256" key="5">
    <source>
        <dbReference type="ARBA" id="ARBA00023274"/>
    </source>
</evidence>
<dbReference type="PANTHER" id="PTHR15925">
    <property type="entry name" value="MITOCHONDRIAL RIBOSOMAL PROTEIN S23"/>
    <property type="match status" value="1"/>
</dbReference>
<name>A0A1X7ULG3_AMPQE</name>
<accession>A0A1X7ULG3</accession>
<reference evidence="10" key="2">
    <citation type="submission" date="2017-05" db="UniProtKB">
        <authorList>
            <consortium name="EnsemblMetazoa"/>
        </authorList>
    </citation>
    <scope>IDENTIFICATION</scope>
</reference>
<comment type="subcellular location">
    <subcellularLocation>
        <location evidence="1">Mitochondrion</location>
    </subcellularLocation>
</comment>
<organism evidence="10">
    <name type="scientific">Amphimedon queenslandica</name>
    <name type="common">Sponge</name>
    <dbReference type="NCBI Taxonomy" id="400682"/>
    <lineage>
        <taxon>Eukaryota</taxon>
        <taxon>Metazoa</taxon>
        <taxon>Porifera</taxon>
        <taxon>Demospongiae</taxon>
        <taxon>Heteroscleromorpha</taxon>
        <taxon>Haplosclerida</taxon>
        <taxon>Niphatidae</taxon>
        <taxon>Amphimedon</taxon>
    </lineage>
</organism>
<dbReference type="GO" id="GO:0005739">
    <property type="term" value="C:mitochondrion"/>
    <property type="evidence" value="ECO:0007669"/>
    <property type="project" value="InterPro"/>
</dbReference>
<protein>
    <recommendedName>
        <fullName evidence="6">Small ribosomal subunit protein mS23</fullName>
    </recommendedName>
</protein>
<reference evidence="11" key="1">
    <citation type="journal article" date="2010" name="Nature">
        <title>The Amphimedon queenslandica genome and the evolution of animal complexity.</title>
        <authorList>
            <person name="Srivastava M."/>
            <person name="Simakov O."/>
            <person name="Chapman J."/>
            <person name="Fahey B."/>
            <person name="Gauthier M.E."/>
            <person name="Mitros T."/>
            <person name="Richards G.S."/>
            <person name="Conaco C."/>
            <person name="Dacre M."/>
            <person name="Hellsten U."/>
            <person name="Larroux C."/>
            <person name="Putnam N.H."/>
            <person name="Stanke M."/>
            <person name="Adamska M."/>
            <person name="Darling A."/>
            <person name="Degnan S.M."/>
            <person name="Oakley T.H."/>
            <person name="Plachetzki D.C."/>
            <person name="Zhai Y."/>
            <person name="Adamski M."/>
            <person name="Calcino A."/>
            <person name="Cummins S.F."/>
            <person name="Goodstein D.M."/>
            <person name="Harris C."/>
            <person name="Jackson D.J."/>
            <person name="Leys S.P."/>
            <person name="Shu S."/>
            <person name="Woodcroft B.J."/>
            <person name="Vervoort M."/>
            <person name="Kosik K.S."/>
            <person name="Manning G."/>
            <person name="Degnan B.M."/>
            <person name="Rokhsar D.S."/>
        </authorList>
    </citation>
    <scope>NUCLEOTIDE SEQUENCE [LARGE SCALE GENOMIC DNA]</scope>
</reference>
<evidence type="ECO:0000259" key="9">
    <source>
        <dbReference type="Pfam" id="PF10484"/>
    </source>
</evidence>
<feature type="domain" description="Small ribosomal subunit protein mS23 conserved" evidence="9">
    <location>
        <begin position="2"/>
        <end position="123"/>
    </location>
</feature>
<proteinExistence type="inferred from homology"/>
<dbReference type="InterPro" id="IPR059242">
    <property type="entry name" value="mS23_dom"/>
</dbReference>
<evidence type="ECO:0000313" key="10">
    <source>
        <dbReference type="EnsemblMetazoa" id="Aqu2.1.28820_001"/>
    </source>
</evidence>
<dbReference type="STRING" id="400682.A0A1X7ULG3"/>
<keyword evidence="7" id="KW-0175">Coiled coil</keyword>
<keyword evidence="11" id="KW-1185">Reference proteome</keyword>
<dbReference type="EnsemblMetazoa" id="XM_011406303.2">
    <property type="protein sequence ID" value="XP_011404605.1"/>
    <property type="gene ID" value="LOC105313130"/>
</dbReference>
<dbReference type="InterPro" id="IPR019520">
    <property type="entry name" value="Ribosomal_mS23_met"/>
</dbReference>
<feature type="coiled-coil region" evidence="7">
    <location>
        <begin position="138"/>
        <end position="167"/>
    </location>
</feature>
<evidence type="ECO:0000256" key="6">
    <source>
        <dbReference type="ARBA" id="ARBA00035137"/>
    </source>
</evidence>